<feature type="non-terminal residue" evidence="2">
    <location>
        <position position="358"/>
    </location>
</feature>
<sequence length="358" mass="36961">VYRRRGYPRQRHAGGARAVLRRALADVAAGDDHDPGAIPRRPGLRAQHAAGRTDPRPARAPLGPHAGPDAGRADESGHRPWHPLPRPPPALRDAAEHRVRGRGLARLQPLADGRVARHQRDVRGGARVPTGPDRLGRRDPPLRQARQDGGGLPADGGGQPALGSPKVRPDLRGGAGDGPGGRLPQRDAGIPGLPVPDGAVREPLRPPGAWPQLRDDGEPDQPDAHRRAGPLPAAASRLHRGGDRLGTVHDVADGQVPPRVPALGPGAGAATERVHPGADVVRDPADRGAGEPPAHGRGDRAGGGRPGRLRVGLATPRLRPPEGAADPAGLGRGQGEDHGRERLGGLPAPAGARCGGPL</sequence>
<feature type="compositionally biased region" description="Basic and acidic residues" evidence="1">
    <location>
        <begin position="114"/>
        <end position="124"/>
    </location>
</feature>
<feature type="region of interest" description="Disordered" evidence="1">
    <location>
        <begin position="28"/>
        <end position="358"/>
    </location>
</feature>
<gene>
    <name evidence="2" type="ORF">AVDCRST_MAG21-1764</name>
</gene>
<feature type="compositionally biased region" description="Basic and acidic residues" evidence="1">
    <location>
        <begin position="334"/>
        <end position="343"/>
    </location>
</feature>
<feature type="compositionally biased region" description="Gly residues" evidence="1">
    <location>
        <begin position="148"/>
        <end position="160"/>
    </location>
</feature>
<accession>A0A6J4N9Q9</accession>
<feature type="non-terminal residue" evidence="2">
    <location>
        <position position="1"/>
    </location>
</feature>
<dbReference type="EMBL" id="CADCUL010000153">
    <property type="protein sequence ID" value="CAA9381950.1"/>
    <property type="molecule type" value="Genomic_DNA"/>
</dbReference>
<feature type="compositionally biased region" description="Basic and acidic residues" evidence="1">
    <location>
        <begin position="272"/>
        <end position="302"/>
    </location>
</feature>
<feature type="compositionally biased region" description="Basic and acidic residues" evidence="1">
    <location>
        <begin position="240"/>
        <end position="252"/>
    </location>
</feature>
<organism evidence="2">
    <name type="scientific">uncultured Nocardioidaceae bacterium</name>
    <dbReference type="NCBI Taxonomy" id="253824"/>
    <lineage>
        <taxon>Bacteria</taxon>
        <taxon>Bacillati</taxon>
        <taxon>Actinomycetota</taxon>
        <taxon>Actinomycetes</taxon>
        <taxon>Propionibacteriales</taxon>
        <taxon>Nocardioidaceae</taxon>
        <taxon>environmental samples</taxon>
    </lineage>
</organism>
<dbReference type="AlphaFoldDB" id="A0A6J4N9Q9"/>
<proteinExistence type="predicted"/>
<reference evidence="2" key="1">
    <citation type="submission" date="2020-02" db="EMBL/GenBank/DDBJ databases">
        <authorList>
            <person name="Meier V. D."/>
        </authorList>
    </citation>
    <scope>NUCLEOTIDE SEQUENCE</scope>
    <source>
        <strain evidence="2">AVDCRST_MAG21</strain>
    </source>
</reference>
<evidence type="ECO:0000256" key="1">
    <source>
        <dbReference type="SAM" id="MobiDB-lite"/>
    </source>
</evidence>
<evidence type="ECO:0000313" key="2">
    <source>
        <dbReference type="EMBL" id="CAA9381950.1"/>
    </source>
</evidence>
<name>A0A6J4N9Q9_9ACTN</name>
<protein>
    <submittedName>
        <fullName evidence="2">Uncharacterized protein</fullName>
    </submittedName>
</protein>